<protein>
    <submittedName>
        <fullName evidence="1">Uncharacterized protein</fullName>
    </submittedName>
</protein>
<comment type="caution">
    <text evidence="1">The sequence shown here is derived from an EMBL/GenBank/DDBJ whole genome shotgun (WGS) entry which is preliminary data.</text>
</comment>
<dbReference type="Proteomes" id="UP001367508">
    <property type="component" value="Unassembled WGS sequence"/>
</dbReference>
<keyword evidence="2" id="KW-1185">Reference proteome</keyword>
<dbReference type="EMBL" id="JAYMYQ010000011">
    <property type="protein sequence ID" value="KAK7306279.1"/>
    <property type="molecule type" value="Genomic_DNA"/>
</dbReference>
<name>A0AAN9JZ89_CANGL</name>
<evidence type="ECO:0000313" key="2">
    <source>
        <dbReference type="Proteomes" id="UP001367508"/>
    </source>
</evidence>
<sequence length="168" mass="19372">MSSSLRRTFVHQVYETHSTWPRCPGGSRGISDDRRRREDYFTFRHRGKERIDACTSLSSANRYVYALTRKGQERGKAWQLNASEHRPEVFCFVLRRTNQKGRGVELARVCAPVFRVADRTTVMAYSRAVETFSNLIRSVKHVTSSDARSSPWFFSVLLALLLLLESPI</sequence>
<evidence type="ECO:0000313" key="1">
    <source>
        <dbReference type="EMBL" id="KAK7306279.1"/>
    </source>
</evidence>
<reference evidence="1 2" key="1">
    <citation type="submission" date="2024-01" db="EMBL/GenBank/DDBJ databases">
        <title>The genomes of 5 underutilized Papilionoideae crops provide insights into root nodulation and disease resistanc.</title>
        <authorList>
            <person name="Jiang F."/>
        </authorList>
    </citation>
    <scope>NUCLEOTIDE SEQUENCE [LARGE SCALE GENOMIC DNA]</scope>
    <source>
        <strain evidence="1">LVBAO_FW01</strain>
        <tissue evidence="1">Leaves</tissue>
    </source>
</reference>
<proteinExistence type="predicted"/>
<accession>A0AAN9JZ89</accession>
<dbReference type="AlphaFoldDB" id="A0AAN9JZ89"/>
<organism evidence="1 2">
    <name type="scientific">Canavalia gladiata</name>
    <name type="common">Sword bean</name>
    <name type="synonym">Dolichos gladiatus</name>
    <dbReference type="NCBI Taxonomy" id="3824"/>
    <lineage>
        <taxon>Eukaryota</taxon>
        <taxon>Viridiplantae</taxon>
        <taxon>Streptophyta</taxon>
        <taxon>Embryophyta</taxon>
        <taxon>Tracheophyta</taxon>
        <taxon>Spermatophyta</taxon>
        <taxon>Magnoliopsida</taxon>
        <taxon>eudicotyledons</taxon>
        <taxon>Gunneridae</taxon>
        <taxon>Pentapetalae</taxon>
        <taxon>rosids</taxon>
        <taxon>fabids</taxon>
        <taxon>Fabales</taxon>
        <taxon>Fabaceae</taxon>
        <taxon>Papilionoideae</taxon>
        <taxon>50 kb inversion clade</taxon>
        <taxon>NPAAA clade</taxon>
        <taxon>indigoferoid/millettioid clade</taxon>
        <taxon>Phaseoleae</taxon>
        <taxon>Canavalia</taxon>
    </lineage>
</organism>
<gene>
    <name evidence="1" type="ORF">VNO77_44206</name>
</gene>